<organism evidence="5 6">
    <name type="scientific">Reticulomyxa filosa</name>
    <dbReference type="NCBI Taxonomy" id="46433"/>
    <lineage>
        <taxon>Eukaryota</taxon>
        <taxon>Sar</taxon>
        <taxon>Rhizaria</taxon>
        <taxon>Retaria</taxon>
        <taxon>Foraminifera</taxon>
        <taxon>Monothalamids</taxon>
        <taxon>Reticulomyxidae</taxon>
        <taxon>Reticulomyxa</taxon>
    </lineage>
</organism>
<dbReference type="SMART" id="SM00320">
    <property type="entry name" value="WD40"/>
    <property type="match status" value="6"/>
</dbReference>
<dbReference type="Proteomes" id="UP000023152">
    <property type="component" value="Unassembled WGS sequence"/>
</dbReference>
<dbReference type="EMBL" id="ASPP01002819">
    <property type="protein sequence ID" value="ETO34156.1"/>
    <property type="molecule type" value="Genomic_DNA"/>
</dbReference>
<evidence type="ECO:0000256" key="2">
    <source>
        <dbReference type="ARBA" id="ARBA00022737"/>
    </source>
</evidence>
<dbReference type="SUPFAM" id="SSF50978">
    <property type="entry name" value="WD40 repeat-like"/>
    <property type="match status" value="1"/>
</dbReference>
<feature type="coiled-coil region" evidence="4">
    <location>
        <begin position="168"/>
        <end position="236"/>
    </location>
</feature>
<feature type="repeat" description="WD" evidence="3">
    <location>
        <begin position="276"/>
        <end position="323"/>
    </location>
</feature>
<keyword evidence="6" id="KW-1185">Reference proteome</keyword>
<name>X6P7H9_RETFI</name>
<evidence type="ECO:0000256" key="1">
    <source>
        <dbReference type="ARBA" id="ARBA00022574"/>
    </source>
</evidence>
<dbReference type="InterPro" id="IPR019775">
    <property type="entry name" value="WD40_repeat_CS"/>
</dbReference>
<feature type="repeat" description="WD" evidence="3">
    <location>
        <begin position="427"/>
        <end position="471"/>
    </location>
</feature>
<evidence type="ECO:0000256" key="3">
    <source>
        <dbReference type="PROSITE-ProRule" id="PRU00221"/>
    </source>
</evidence>
<comment type="caution">
    <text evidence="5">The sequence shown here is derived from an EMBL/GenBank/DDBJ whole genome shotgun (WGS) entry which is preliminary data.</text>
</comment>
<gene>
    <name evidence="5" type="ORF">RFI_02937</name>
</gene>
<evidence type="ECO:0000313" key="6">
    <source>
        <dbReference type="Proteomes" id="UP000023152"/>
    </source>
</evidence>
<dbReference type="PANTHER" id="PTHR19879:SF9">
    <property type="entry name" value="TRANSCRIPTION INITIATION FACTOR TFIID SUBUNIT 5"/>
    <property type="match status" value="1"/>
</dbReference>
<dbReference type="PROSITE" id="PS00678">
    <property type="entry name" value="WD_REPEATS_1"/>
    <property type="match status" value="4"/>
</dbReference>
<dbReference type="InterPro" id="IPR001680">
    <property type="entry name" value="WD40_rpt"/>
</dbReference>
<dbReference type="InterPro" id="IPR036322">
    <property type="entry name" value="WD40_repeat_dom_sf"/>
</dbReference>
<feature type="repeat" description="WD" evidence="3">
    <location>
        <begin position="472"/>
        <end position="523"/>
    </location>
</feature>
<dbReference type="Pfam" id="PF00400">
    <property type="entry name" value="WD40"/>
    <property type="match status" value="5"/>
</dbReference>
<dbReference type="InterPro" id="IPR015943">
    <property type="entry name" value="WD40/YVTN_repeat-like_dom_sf"/>
</dbReference>
<proteinExistence type="predicted"/>
<dbReference type="InterPro" id="IPR020472">
    <property type="entry name" value="WD40_PAC1"/>
</dbReference>
<dbReference type="PROSITE" id="PS50082">
    <property type="entry name" value="WD_REPEATS_2"/>
    <property type="match status" value="5"/>
</dbReference>
<feature type="repeat" description="WD" evidence="3">
    <location>
        <begin position="400"/>
        <end position="426"/>
    </location>
</feature>
<reference evidence="5 6" key="1">
    <citation type="journal article" date="2013" name="Curr. Biol.">
        <title>The Genome of the Foraminiferan Reticulomyxa filosa.</title>
        <authorList>
            <person name="Glockner G."/>
            <person name="Hulsmann N."/>
            <person name="Schleicher M."/>
            <person name="Noegel A.A."/>
            <person name="Eichinger L."/>
            <person name="Gallinger C."/>
            <person name="Pawlowski J."/>
            <person name="Sierra R."/>
            <person name="Euteneuer U."/>
            <person name="Pillet L."/>
            <person name="Moustafa A."/>
            <person name="Platzer M."/>
            <person name="Groth M."/>
            <person name="Szafranski K."/>
            <person name="Schliwa M."/>
        </authorList>
    </citation>
    <scope>NUCLEOTIDE SEQUENCE [LARGE SCALE GENOMIC DNA]</scope>
</reference>
<dbReference type="PANTHER" id="PTHR19879">
    <property type="entry name" value="TRANSCRIPTION INITIATION FACTOR TFIID"/>
    <property type="match status" value="1"/>
</dbReference>
<protein>
    <submittedName>
        <fullName evidence="5">Uncharacterized protein</fullName>
    </submittedName>
</protein>
<sequence>MLALDEGEEKKPENEREIFSSSGCYNKSWVLLTNEPQKLNKLICCLCGQIANNAVELRCDEHENGEQTCLAGEECLQIYLKQNNGKCPIGQHNDCEFSKGKIARQQVSDLLVICPRRYEHECELNWDSTSQCNYKGKIKEMKDHLNKSCPLMSIQQLVSFVKKLQLQTERLQKSHLESKKEIKKLKENDNKRSIQIQQLNVNSDEIEQLKLENGHLKSEKEEIKFKKDELIKIQIKNNEDGKENNNNYQLLQSSTSDFDLFLCVWDIENSKRIRSFNGHSAAVSCVKFSPYHYHHNQRSVICSSSHDKTIRFWDIQDNQQLQVFDRHTNWVGGIEFSPFSGGRYLCSGSKDKTIRLWDVETSESLHSFNGHEGIVWCVDISPLQSNNNKNDNNTGIIGGNGYTFCSGSFDKTIRIWDIETIKQLIVFKGHQDLIWSVKYGPGIGDANMILSGSSDNSVRLWDIRSGKQTQMFNKHTDGVNCVEYSPFVVDDIKVGGNSNVICSGSLDNTIRFWDIRSNKKELSIIDGDDKEDNGIFCIKFVSLKKTEKDNENTSGDCDIYLCYGSRNGHIRVWG</sequence>
<dbReference type="AlphaFoldDB" id="X6P7H9"/>
<accession>X6P7H9</accession>
<dbReference type="PROSITE" id="PS50294">
    <property type="entry name" value="WD_REPEATS_REGION"/>
    <property type="match status" value="3"/>
</dbReference>
<keyword evidence="2" id="KW-0677">Repeat</keyword>
<evidence type="ECO:0000313" key="5">
    <source>
        <dbReference type="EMBL" id="ETO34156.1"/>
    </source>
</evidence>
<keyword evidence="4" id="KW-0175">Coiled coil</keyword>
<dbReference type="CDD" id="cd00200">
    <property type="entry name" value="WD40"/>
    <property type="match status" value="1"/>
</dbReference>
<feature type="repeat" description="WD" evidence="3">
    <location>
        <begin position="324"/>
        <end position="367"/>
    </location>
</feature>
<dbReference type="PRINTS" id="PR00320">
    <property type="entry name" value="GPROTEINBRPT"/>
</dbReference>
<dbReference type="Gene3D" id="2.130.10.10">
    <property type="entry name" value="YVTN repeat-like/Quinoprotein amine dehydrogenase"/>
    <property type="match status" value="2"/>
</dbReference>
<keyword evidence="1 3" id="KW-0853">WD repeat</keyword>
<evidence type="ECO:0000256" key="4">
    <source>
        <dbReference type="SAM" id="Coils"/>
    </source>
</evidence>